<proteinExistence type="inferred from homology"/>
<gene>
    <name evidence="14" type="primary">AVEN_154027_1</name>
    <name evidence="14" type="ORF">TNCT_468491</name>
</gene>
<dbReference type="OrthoDB" id="6021021at2759"/>
<comment type="similarity">
    <text evidence="2 12">Belongs to the amiloride-sensitive sodium channel (TC 1.A.6) family.</text>
</comment>
<keyword evidence="11 12" id="KW-0407">Ion channel</keyword>
<name>A0A8X6L8S9_TRICU</name>
<protein>
    <submittedName>
        <fullName evidence="14">Uncharacterized protein</fullName>
    </submittedName>
</protein>
<accession>A0A8X6L8S9</accession>
<keyword evidence="4 12" id="KW-0894">Sodium channel</keyword>
<dbReference type="Gene3D" id="1.10.287.770">
    <property type="entry name" value="YojJ-like"/>
    <property type="match status" value="1"/>
</dbReference>
<evidence type="ECO:0000256" key="5">
    <source>
        <dbReference type="ARBA" id="ARBA00022692"/>
    </source>
</evidence>
<keyword evidence="9 13" id="KW-0472">Membrane</keyword>
<evidence type="ECO:0000256" key="7">
    <source>
        <dbReference type="ARBA" id="ARBA00023053"/>
    </source>
</evidence>
<keyword evidence="3 12" id="KW-0813">Transport</keyword>
<dbReference type="GO" id="GO:0015280">
    <property type="term" value="F:ligand-gated sodium channel activity"/>
    <property type="evidence" value="ECO:0007669"/>
    <property type="project" value="TreeGrafter"/>
</dbReference>
<evidence type="ECO:0000256" key="11">
    <source>
        <dbReference type="ARBA" id="ARBA00023303"/>
    </source>
</evidence>
<keyword evidence="6 13" id="KW-1133">Transmembrane helix</keyword>
<dbReference type="InterPro" id="IPR001873">
    <property type="entry name" value="ENaC"/>
</dbReference>
<feature type="transmembrane region" description="Helical" evidence="13">
    <location>
        <begin position="34"/>
        <end position="56"/>
    </location>
</feature>
<feature type="transmembrane region" description="Helical" evidence="13">
    <location>
        <begin position="389"/>
        <end position="422"/>
    </location>
</feature>
<evidence type="ECO:0000256" key="6">
    <source>
        <dbReference type="ARBA" id="ARBA00022989"/>
    </source>
</evidence>
<keyword evidence="5 12" id="KW-0812">Transmembrane</keyword>
<comment type="caution">
    <text evidence="14">The sequence shown here is derived from an EMBL/GenBank/DDBJ whole genome shotgun (WGS) entry which is preliminary data.</text>
</comment>
<comment type="subcellular location">
    <subcellularLocation>
        <location evidence="1">Membrane</location>
        <topology evidence="1">Multi-pass membrane protein</topology>
    </subcellularLocation>
</comment>
<keyword evidence="15" id="KW-1185">Reference proteome</keyword>
<dbReference type="Pfam" id="PF00858">
    <property type="entry name" value="ASC"/>
    <property type="match status" value="1"/>
</dbReference>
<dbReference type="GO" id="GO:0005886">
    <property type="term" value="C:plasma membrane"/>
    <property type="evidence" value="ECO:0007669"/>
    <property type="project" value="TreeGrafter"/>
</dbReference>
<sequence length="457" mass="52677">MDGYNWKKGIRIIMKRSVVTGVPELLEARYLSRFIRICVFICCLVGFLYYTISFLFKYWKYPTVMDVVVEYPDIVEIPAVTVCTYNGISAKLFCFIYPESCSPFKNYTEFCIQYFYFCDRNYIYDNNISVPAISPYDLPDLSRLDYKDLGVRAEDLIESCEFMDATGTPVVCAKEVKWVAVFDSMGLPNNCYAINSLIGNVSMEPFTTVSKSYVILKLKTEVSDTFYTSTPSSIQISVHNPRNIVNPFKKGISIKPCYNYNLFISKTVNDLLPYPYSTNCTDYLDLWKARGGYGPLSQTQCREECLLNVSLNESNCADPFYISYPNTAKICHHRECREDIKVAVEEFASLLSMRIKDGRQECTSVINLSFNRMEIKRFAYYPKYQTVELFGYIGGYLGVSLGISLLAVSDLLETLLLIFKAIRAAFKKRRIKKQDMIQKMHSRFHADSRGNFRLKIY</sequence>
<evidence type="ECO:0000313" key="15">
    <source>
        <dbReference type="Proteomes" id="UP000887116"/>
    </source>
</evidence>
<dbReference type="Proteomes" id="UP000887116">
    <property type="component" value="Unassembled WGS sequence"/>
</dbReference>
<evidence type="ECO:0000313" key="14">
    <source>
        <dbReference type="EMBL" id="GFQ99726.1"/>
    </source>
</evidence>
<dbReference type="AlphaFoldDB" id="A0A8X6L8S9"/>
<organism evidence="14 15">
    <name type="scientific">Trichonephila clavata</name>
    <name type="common">Joro spider</name>
    <name type="synonym">Nephila clavata</name>
    <dbReference type="NCBI Taxonomy" id="2740835"/>
    <lineage>
        <taxon>Eukaryota</taxon>
        <taxon>Metazoa</taxon>
        <taxon>Ecdysozoa</taxon>
        <taxon>Arthropoda</taxon>
        <taxon>Chelicerata</taxon>
        <taxon>Arachnida</taxon>
        <taxon>Araneae</taxon>
        <taxon>Araneomorphae</taxon>
        <taxon>Entelegynae</taxon>
        <taxon>Araneoidea</taxon>
        <taxon>Nephilidae</taxon>
        <taxon>Trichonephila</taxon>
    </lineage>
</organism>
<keyword evidence="8 12" id="KW-0406">Ion transport</keyword>
<evidence type="ECO:0000256" key="12">
    <source>
        <dbReference type="RuleBase" id="RU000679"/>
    </source>
</evidence>
<evidence type="ECO:0000256" key="2">
    <source>
        <dbReference type="ARBA" id="ARBA00007193"/>
    </source>
</evidence>
<evidence type="ECO:0000256" key="3">
    <source>
        <dbReference type="ARBA" id="ARBA00022448"/>
    </source>
</evidence>
<evidence type="ECO:0000256" key="8">
    <source>
        <dbReference type="ARBA" id="ARBA00023065"/>
    </source>
</evidence>
<reference evidence="14" key="1">
    <citation type="submission" date="2020-07" db="EMBL/GenBank/DDBJ databases">
        <title>Multicomponent nature underlies the extraordinary mechanical properties of spider dragline silk.</title>
        <authorList>
            <person name="Kono N."/>
            <person name="Nakamura H."/>
            <person name="Mori M."/>
            <person name="Yoshida Y."/>
            <person name="Ohtoshi R."/>
            <person name="Malay A.D."/>
            <person name="Moran D.A.P."/>
            <person name="Tomita M."/>
            <person name="Numata K."/>
            <person name="Arakawa K."/>
        </authorList>
    </citation>
    <scope>NUCLEOTIDE SEQUENCE</scope>
</reference>
<evidence type="ECO:0000256" key="9">
    <source>
        <dbReference type="ARBA" id="ARBA00023136"/>
    </source>
</evidence>
<dbReference type="EMBL" id="BMAO01025040">
    <property type="protein sequence ID" value="GFQ99726.1"/>
    <property type="molecule type" value="Genomic_DNA"/>
</dbReference>
<evidence type="ECO:0000256" key="4">
    <source>
        <dbReference type="ARBA" id="ARBA00022461"/>
    </source>
</evidence>
<keyword evidence="7" id="KW-0915">Sodium</keyword>
<evidence type="ECO:0000256" key="10">
    <source>
        <dbReference type="ARBA" id="ARBA00023201"/>
    </source>
</evidence>
<dbReference type="Gene3D" id="2.60.470.10">
    <property type="entry name" value="Acid-sensing ion channels like domains"/>
    <property type="match status" value="1"/>
</dbReference>
<keyword evidence="10 12" id="KW-0739">Sodium transport</keyword>
<evidence type="ECO:0000256" key="13">
    <source>
        <dbReference type="SAM" id="Phobius"/>
    </source>
</evidence>
<evidence type="ECO:0000256" key="1">
    <source>
        <dbReference type="ARBA" id="ARBA00004141"/>
    </source>
</evidence>
<dbReference type="PANTHER" id="PTHR11690">
    <property type="entry name" value="AMILORIDE-SENSITIVE SODIUM CHANNEL-RELATED"/>
    <property type="match status" value="1"/>
</dbReference>